<reference evidence="2" key="1">
    <citation type="submission" date="2013-07" db="EMBL/GenBank/DDBJ databases">
        <title>The genome of an arbuscular mycorrhizal fungus provides insights into the evolution of the oldest plant symbiosis.</title>
        <authorList>
            <consortium name="DOE Joint Genome Institute"/>
            <person name="Tisserant E."/>
            <person name="Malbreil M."/>
            <person name="Kuo A."/>
            <person name="Kohler A."/>
            <person name="Symeonidi A."/>
            <person name="Balestrini R."/>
            <person name="Charron P."/>
            <person name="Duensing N."/>
            <person name="Frei-dit-Frey N."/>
            <person name="Gianinazzi-Pearson V."/>
            <person name="Gilbert B."/>
            <person name="Handa Y."/>
            <person name="Hijri M."/>
            <person name="Kaul R."/>
            <person name="Kawaguchi M."/>
            <person name="Krajinski F."/>
            <person name="Lammers P."/>
            <person name="Lapierre D."/>
            <person name="Masclaux F.G."/>
            <person name="Murat C."/>
            <person name="Morin E."/>
            <person name="Ndikumana S."/>
            <person name="Pagni M."/>
            <person name="Petitpierre D."/>
            <person name="Requena N."/>
            <person name="Rosikiewicz P."/>
            <person name="Riley R."/>
            <person name="Saito K."/>
            <person name="San Clemente H."/>
            <person name="Shapiro H."/>
            <person name="van Tuinen D."/>
            <person name="Becard G."/>
            <person name="Bonfante P."/>
            <person name="Paszkowski U."/>
            <person name="Shachar-Hill Y."/>
            <person name="Young J.P."/>
            <person name="Sanders I.R."/>
            <person name="Henrissat B."/>
            <person name="Rensing S.A."/>
            <person name="Grigoriev I.V."/>
            <person name="Corradi N."/>
            <person name="Roux C."/>
            <person name="Martin F."/>
        </authorList>
    </citation>
    <scope>NUCLEOTIDE SEQUENCE</scope>
    <source>
        <strain evidence="2">DAOM 197198</strain>
    </source>
</reference>
<keyword evidence="1" id="KW-1133">Transmembrane helix</keyword>
<dbReference type="EMBL" id="KI281417">
    <property type="protein sequence ID" value="ESA16016.1"/>
    <property type="molecule type" value="Genomic_DNA"/>
</dbReference>
<feature type="transmembrane region" description="Helical" evidence="1">
    <location>
        <begin position="77"/>
        <end position="100"/>
    </location>
</feature>
<accession>U9UKA8</accession>
<sequence>MLDQKARRLQKLSTFAHMLLTAVGIDLGIVRCQNYIMEGSCLIMNICVDAPNGGWYQSWYIKYNRKGIRIICLKGYYWSWMFARMLLTAVGIDLSIYCIVAQTEKRQGRSCWVMDICAQSLITVGIELSNLGV</sequence>
<keyword evidence="1" id="KW-0812">Transmembrane</keyword>
<keyword evidence="1" id="KW-0472">Membrane</keyword>
<proteinExistence type="predicted"/>
<gene>
    <name evidence="2" type="ORF">GLOINDRAFT_94662</name>
</gene>
<protein>
    <submittedName>
        <fullName evidence="2">Uncharacterized protein</fullName>
    </submittedName>
</protein>
<dbReference type="AlphaFoldDB" id="U9UKA8"/>
<dbReference type="HOGENOM" id="CLU_1907762_0_0_1"/>
<organism evidence="2">
    <name type="scientific">Rhizophagus irregularis (strain DAOM 181602 / DAOM 197198 / MUCL 43194)</name>
    <name type="common">Arbuscular mycorrhizal fungus</name>
    <name type="synonym">Glomus intraradices</name>
    <dbReference type="NCBI Taxonomy" id="747089"/>
    <lineage>
        <taxon>Eukaryota</taxon>
        <taxon>Fungi</taxon>
        <taxon>Fungi incertae sedis</taxon>
        <taxon>Mucoromycota</taxon>
        <taxon>Glomeromycotina</taxon>
        <taxon>Glomeromycetes</taxon>
        <taxon>Glomerales</taxon>
        <taxon>Glomeraceae</taxon>
        <taxon>Rhizophagus</taxon>
    </lineage>
</organism>
<dbReference type="VEuPathDB" id="FungiDB:RhiirFUN_021921"/>
<evidence type="ECO:0000256" key="1">
    <source>
        <dbReference type="SAM" id="Phobius"/>
    </source>
</evidence>
<evidence type="ECO:0000313" key="2">
    <source>
        <dbReference type="EMBL" id="ESA16016.1"/>
    </source>
</evidence>
<name>U9UKA8_RHIID</name>
<feature type="transmembrane region" description="Helical" evidence="1">
    <location>
        <begin position="12"/>
        <end position="30"/>
    </location>
</feature>